<dbReference type="EMBL" id="JADBEC010000001">
    <property type="protein sequence ID" value="MBE1503066.1"/>
    <property type="molecule type" value="Genomic_DNA"/>
</dbReference>
<evidence type="ECO:0000313" key="1">
    <source>
        <dbReference type="EMBL" id="MBE1503066.1"/>
    </source>
</evidence>
<gene>
    <name evidence="1" type="ORF">H4W29_000247</name>
</gene>
<evidence type="ECO:0000313" key="2">
    <source>
        <dbReference type="Proteomes" id="UP000620262"/>
    </source>
</evidence>
<accession>A0ABR9IIQ7</accession>
<organism evidence="1 2">
    <name type="scientific">Rhizobium viscosum</name>
    <name type="common">Arthrobacter viscosus</name>
    <dbReference type="NCBI Taxonomy" id="1673"/>
    <lineage>
        <taxon>Bacteria</taxon>
        <taxon>Pseudomonadati</taxon>
        <taxon>Pseudomonadota</taxon>
        <taxon>Alphaproteobacteria</taxon>
        <taxon>Hyphomicrobiales</taxon>
        <taxon>Rhizobiaceae</taxon>
        <taxon>Rhizobium/Agrobacterium group</taxon>
        <taxon>Rhizobium</taxon>
    </lineage>
</organism>
<proteinExistence type="predicted"/>
<protein>
    <recommendedName>
        <fullName evidence="3">Transcriptional activator HlyU</fullName>
    </recommendedName>
</protein>
<dbReference type="RefSeq" id="WP_192727339.1">
    <property type="nucleotide sequence ID" value="NZ_BAAAVL010000003.1"/>
</dbReference>
<comment type="caution">
    <text evidence="1">The sequence shown here is derived from an EMBL/GenBank/DDBJ whole genome shotgun (WGS) entry which is preliminary data.</text>
</comment>
<name>A0ABR9IIQ7_RHIVS</name>
<keyword evidence="2" id="KW-1185">Reference proteome</keyword>
<evidence type="ECO:0008006" key="3">
    <source>
        <dbReference type="Google" id="ProtNLM"/>
    </source>
</evidence>
<dbReference type="Pfam" id="PF10115">
    <property type="entry name" value="HlyU"/>
    <property type="match status" value="1"/>
</dbReference>
<reference evidence="1 2" key="1">
    <citation type="submission" date="2020-10" db="EMBL/GenBank/DDBJ databases">
        <title>Sequencing the genomes of 1000 actinobacteria strains.</title>
        <authorList>
            <person name="Klenk H.-P."/>
        </authorList>
    </citation>
    <scope>NUCLEOTIDE SEQUENCE [LARGE SCALE GENOMIC DNA]</scope>
    <source>
        <strain evidence="1 2">DSM 7307</strain>
    </source>
</reference>
<sequence>MASFLSNILSVFSGGGKSSSEAVAGPSGEPQLYGDCTIYAEPQKEGGQYRLAGRIEKKVGEDVLVRKFIRADLFSSSDDAIECTVRKAQQIIDQHGSSLFSDGEKLRQV</sequence>
<dbReference type="InterPro" id="IPR018772">
    <property type="entry name" value="Transcription_activator_HlyU"/>
</dbReference>
<dbReference type="Proteomes" id="UP000620262">
    <property type="component" value="Unassembled WGS sequence"/>
</dbReference>